<organism evidence="1 2">
    <name type="scientific">Brevibacillus choshinensis</name>
    <dbReference type="NCBI Taxonomy" id="54911"/>
    <lineage>
        <taxon>Bacteria</taxon>
        <taxon>Bacillati</taxon>
        <taxon>Bacillota</taxon>
        <taxon>Bacilli</taxon>
        <taxon>Bacillales</taxon>
        <taxon>Paenibacillaceae</taxon>
        <taxon>Brevibacillus</taxon>
    </lineage>
</organism>
<keyword evidence="2" id="KW-1185">Reference proteome</keyword>
<accession>A0ABX7FWW2</accession>
<proteinExistence type="predicted"/>
<dbReference type="EMBL" id="CP069127">
    <property type="protein sequence ID" value="QRG70282.1"/>
    <property type="molecule type" value="Genomic_DNA"/>
</dbReference>
<dbReference type="RefSeq" id="WP_203357256.1">
    <property type="nucleotide sequence ID" value="NZ_CP069127.1"/>
</dbReference>
<dbReference type="Proteomes" id="UP000596248">
    <property type="component" value="Chromosome"/>
</dbReference>
<name>A0ABX7FWW2_BRECH</name>
<evidence type="ECO:0000313" key="1">
    <source>
        <dbReference type="EMBL" id="QRG70282.1"/>
    </source>
</evidence>
<sequence length="48" mass="5582">MTDLQVKKANEQLQELGRTLITFNFSRRGGKADHSQLIQRIVKHGDFR</sequence>
<evidence type="ECO:0000313" key="2">
    <source>
        <dbReference type="Proteomes" id="UP000596248"/>
    </source>
</evidence>
<protein>
    <submittedName>
        <fullName evidence="1">Uncharacterized protein</fullName>
    </submittedName>
</protein>
<gene>
    <name evidence="1" type="ORF">JNE38_14890</name>
</gene>
<reference evidence="1 2" key="1">
    <citation type="submission" date="2021-01" db="EMBL/GenBank/DDBJ databases">
        <title>Identification of strong promoters based on the transcriptome of Brevibacillus choshinensis.</title>
        <authorList>
            <person name="Yao D."/>
            <person name="Zhang K."/>
            <person name="Wu J."/>
        </authorList>
    </citation>
    <scope>NUCLEOTIDE SEQUENCE [LARGE SCALE GENOMIC DNA]</scope>
    <source>
        <strain evidence="1 2">HPD31-SP3</strain>
    </source>
</reference>